<reference evidence="2 3" key="1">
    <citation type="journal article" date="2013" name="Genome Announc.">
        <title>Draft genome sequence of MKD8, a conjugal recipient Mycobacterium smegmatis strain.</title>
        <authorList>
            <person name="Gray T.A."/>
            <person name="Palumbo M.J."/>
            <person name="Derbyshire K.M."/>
        </authorList>
    </citation>
    <scope>NUCLEOTIDE SEQUENCE [LARGE SCALE GENOMIC DNA]</scope>
    <source>
        <strain evidence="2 3">MKD8</strain>
    </source>
</reference>
<protein>
    <submittedName>
        <fullName evidence="2">Polysaccharide pyruvyl transferase</fullName>
    </submittedName>
</protein>
<evidence type="ECO:0000259" key="1">
    <source>
        <dbReference type="Pfam" id="PF04230"/>
    </source>
</evidence>
<dbReference type="PANTHER" id="PTHR36836:SF1">
    <property type="entry name" value="COLANIC ACID BIOSYNTHESIS PROTEIN WCAK"/>
    <property type="match status" value="1"/>
</dbReference>
<feature type="domain" description="Polysaccharide pyruvyl transferase" evidence="1">
    <location>
        <begin position="23"/>
        <end position="337"/>
    </location>
</feature>
<evidence type="ECO:0000313" key="3">
    <source>
        <dbReference type="Proteomes" id="UP000011200"/>
    </source>
</evidence>
<gene>
    <name evidence="2" type="ORF">D806_058530</name>
</gene>
<dbReference type="EMBL" id="CP027541">
    <property type="protein sequence ID" value="AWT56793.1"/>
    <property type="molecule type" value="Genomic_DNA"/>
</dbReference>
<proteinExistence type="predicted"/>
<dbReference type="GO" id="GO:0016740">
    <property type="term" value="F:transferase activity"/>
    <property type="evidence" value="ECO:0007669"/>
    <property type="project" value="UniProtKB-KW"/>
</dbReference>
<organism evidence="2 3">
    <name type="scientific">Mycolicibacterium smegmatis (strain MKD8)</name>
    <name type="common">Mycobacterium smegmatis</name>
    <dbReference type="NCBI Taxonomy" id="1214915"/>
    <lineage>
        <taxon>Bacteria</taxon>
        <taxon>Bacillati</taxon>
        <taxon>Actinomycetota</taxon>
        <taxon>Actinomycetes</taxon>
        <taxon>Mycobacteriales</taxon>
        <taxon>Mycobacteriaceae</taxon>
        <taxon>Mycolicibacterium</taxon>
    </lineage>
</organism>
<reference evidence="3" key="2">
    <citation type="submission" date="2018-03" db="EMBL/GenBank/DDBJ databases">
        <authorList>
            <person name="Derbyshire K."/>
            <person name="Gray T.A."/>
            <person name="Champion M."/>
        </authorList>
    </citation>
    <scope>NUCLEOTIDE SEQUENCE [LARGE SCALE GENOMIC DNA]</scope>
    <source>
        <strain evidence="3">MKD8</strain>
    </source>
</reference>
<name>A0A2U9PYC7_MYCSE</name>
<dbReference type="PANTHER" id="PTHR36836">
    <property type="entry name" value="COLANIC ACID BIOSYNTHESIS PROTEIN WCAK"/>
    <property type="match status" value="1"/>
</dbReference>
<evidence type="ECO:0000313" key="2">
    <source>
        <dbReference type="EMBL" id="AWT56793.1"/>
    </source>
</evidence>
<sequence>MIRFRSRAKNRVIALFGLFGAGNLGNEASLSSAISAVRRLDPDAAIVCVCANPDSVREMHGIDAVPIMMRGGLPARPRGPRIVRRVQLPLFELARWLSIFGFLRRVDIVLQPGTGALDDLGQRPKDMPYQLFRWTLAARLARTPFAFVGVGAGPIVHPVSRRLMKFAVAFSTYFSYRDEASRSYMTGIGASSAEATVVPDLVFALQGPVAPMRPERTVGLGVMSYRGWNEPQGGDLIFRRYVDNMAALASRIYERGDCIRILIGDRDDAPAVEALLEGLRAHQGITCDSSRVIVEPITSIDDLLKQIAYTDAVVATRFHNVVGALMMDRPVISLGYSAKFNDVMTGVGLGNYCHHADSFSPDAVLRDLDELHGNWPKLGPTVEAAVTRMRVDVAEEFRKVLCGSTPNPVPVRCPGPRHIQYG</sequence>
<dbReference type="Proteomes" id="UP000011200">
    <property type="component" value="Chromosome"/>
</dbReference>
<accession>A0A2U9PYC7</accession>
<keyword evidence="2" id="KW-0808">Transferase</keyword>
<dbReference type="InterPro" id="IPR007345">
    <property type="entry name" value="Polysacch_pyruvyl_Trfase"/>
</dbReference>
<dbReference type="Pfam" id="PF04230">
    <property type="entry name" value="PS_pyruv_trans"/>
    <property type="match status" value="1"/>
</dbReference>
<dbReference type="AlphaFoldDB" id="A0A2U9PYC7"/>